<dbReference type="KEGG" id="aot:AcetOri_orf04835"/>
<proteinExistence type="predicted"/>
<dbReference type="AlphaFoldDB" id="A0A2Z5ZMA2"/>
<dbReference type="EMBL" id="AP018515">
    <property type="protein sequence ID" value="BBC81553.1"/>
    <property type="molecule type" value="Genomic_DNA"/>
</dbReference>
<evidence type="ECO:0000313" key="1">
    <source>
        <dbReference type="EMBL" id="BBC81553.1"/>
    </source>
</evidence>
<organism evidence="1 2">
    <name type="scientific">Acetobacter orientalis</name>
    <dbReference type="NCBI Taxonomy" id="146474"/>
    <lineage>
        <taxon>Bacteria</taxon>
        <taxon>Pseudomonadati</taxon>
        <taxon>Pseudomonadota</taxon>
        <taxon>Alphaproteobacteria</taxon>
        <taxon>Acetobacterales</taxon>
        <taxon>Acetobacteraceae</taxon>
        <taxon>Acetobacter</taxon>
    </lineage>
</organism>
<dbReference type="Proteomes" id="UP000270034">
    <property type="component" value="Chromosome"/>
</dbReference>
<reference evidence="1 2" key="1">
    <citation type="submission" date="2018-02" db="EMBL/GenBank/DDBJ databases">
        <title>Acetobacter orientalis genome.</title>
        <authorList>
            <person name="Nakashima N."/>
            <person name="Tamura T."/>
        </authorList>
    </citation>
    <scope>NUCLEOTIDE SEQUENCE [LARGE SCALE GENOMIC DNA]</scope>
    <source>
        <strain evidence="1 2">FAN1</strain>
    </source>
</reference>
<sequence length="39" mass="4646">MSEKIFCVMEGNKFILCIILLGYYRFSPLGYFNTIQTKY</sequence>
<gene>
    <name evidence="1" type="ORF">AcetOrient_orf04835</name>
</gene>
<name>A0A2Z5ZMA2_9PROT</name>
<accession>A0A2Z5ZMA2</accession>
<evidence type="ECO:0000313" key="2">
    <source>
        <dbReference type="Proteomes" id="UP000270034"/>
    </source>
</evidence>
<protein>
    <submittedName>
        <fullName evidence="1">Uncharacterized protein</fullName>
    </submittedName>
</protein>